<dbReference type="STRING" id="931089.CDES_01110"/>
<organism evidence="1 2">
    <name type="scientific">Corynebacterium deserti GIMN1.010</name>
    <dbReference type="NCBI Taxonomy" id="931089"/>
    <lineage>
        <taxon>Bacteria</taxon>
        <taxon>Bacillati</taxon>
        <taxon>Actinomycetota</taxon>
        <taxon>Actinomycetes</taxon>
        <taxon>Mycobacteriales</taxon>
        <taxon>Corynebacteriaceae</taxon>
        <taxon>Corynebacterium</taxon>
    </lineage>
</organism>
<dbReference type="AlphaFoldDB" id="A0A0M4CE05"/>
<dbReference type="RefSeq" id="WP_053543888.1">
    <property type="nucleotide sequence ID" value="NZ_CP009220.1"/>
</dbReference>
<dbReference type="EMBL" id="CP009220">
    <property type="protein sequence ID" value="ALC04702.1"/>
    <property type="molecule type" value="Genomic_DNA"/>
</dbReference>
<dbReference type="KEGG" id="cdx:CDES_01110"/>
<dbReference type="Proteomes" id="UP000068067">
    <property type="component" value="Chromosome"/>
</dbReference>
<evidence type="ECO:0000313" key="1">
    <source>
        <dbReference type="EMBL" id="ALC04702.1"/>
    </source>
</evidence>
<keyword evidence="2" id="KW-1185">Reference proteome</keyword>
<sequence length="161" mass="17566">MNPQTHPVISVLDNTQEETVLWHVQTDPASPAGLPTGAWILNPNTQRESLDGLLRDTVVLLTDGSTAPKGANLVTIEGMREGVDKRVAEYNQHGVRLTGLAARGEQAQFRGEPQAEAAWRAAMELVEVVKGWHEIESARRSRKVLAEAFGAEVQPLPLDTN</sequence>
<proteinExistence type="predicted"/>
<accession>A0A0M4CE05</accession>
<gene>
    <name evidence="1" type="ORF">CDES_01110</name>
</gene>
<name>A0A0M4CE05_9CORY</name>
<dbReference type="PATRIC" id="fig|931089.4.peg.231"/>
<dbReference type="OrthoDB" id="4410665at2"/>
<protein>
    <submittedName>
        <fullName evidence="1">Uncharacterized protein</fullName>
    </submittedName>
</protein>
<evidence type="ECO:0000313" key="2">
    <source>
        <dbReference type="Proteomes" id="UP000068067"/>
    </source>
</evidence>
<reference evidence="1 2" key="1">
    <citation type="submission" date="2014-08" db="EMBL/GenBank/DDBJ databases">
        <title>Complete genome sequence of Corynebacterium deserti GIMN1.010 (=DSM 45689), isolated from desert sand in western China.</title>
        <authorList>
            <person name="Ruckert C."/>
            <person name="Albersmeier A."/>
            <person name="Kalinowski J."/>
        </authorList>
    </citation>
    <scope>NUCLEOTIDE SEQUENCE [LARGE SCALE GENOMIC DNA]</scope>
    <source>
        <strain evidence="1 2">GIMN1.010</strain>
    </source>
</reference>